<organism evidence="12 13">
    <name type="scientific">Fulvitalea axinellae</name>
    <dbReference type="NCBI Taxonomy" id="1182444"/>
    <lineage>
        <taxon>Bacteria</taxon>
        <taxon>Pseudomonadati</taxon>
        <taxon>Bacteroidota</taxon>
        <taxon>Cytophagia</taxon>
        <taxon>Cytophagales</taxon>
        <taxon>Persicobacteraceae</taxon>
        <taxon>Fulvitalea</taxon>
    </lineage>
</organism>
<dbReference type="SUPFAM" id="SSF49299">
    <property type="entry name" value="PKD domain"/>
    <property type="match status" value="1"/>
</dbReference>
<keyword evidence="12" id="KW-0614">Plasmid</keyword>
<dbReference type="PANTHER" id="PTHR47466">
    <property type="match status" value="1"/>
</dbReference>
<dbReference type="InterPro" id="IPR008754">
    <property type="entry name" value="Peptidase_M43"/>
</dbReference>
<evidence type="ECO:0000256" key="1">
    <source>
        <dbReference type="ARBA" id="ARBA00008721"/>
    </source>
</evidence>
<dbReference type="SUPFAM" id="SSF55486">
    <property type="entry name" value="Metalloproteases ('zincins'), catalytic domain"/>
    <property type="match status" value="1"/>
</dbReference>
<keyword evidence="13" id="KW-1185">Reference proteome</keyword>
<keyword evidence="4 9" id="KW-0732">Signal</keyword>
<dbReference type="InterPro" id="IPR000601">
    <property type="entry name" value="PKD_dom"/>
</dbReference>
<dbReference type="SMART" id="SM00409">
    <property type="entry name" value="IG"/>
    <property type="match status" value="5"/>
</dbReference>
<dbReference type="InterPro" id="IPR045474">
    <property type="entry name" value="GEVED"/>
</dbReference>
<evidence type="ECO:0000256" key="8">
    <source>
        <dbReference type="ARBA" id="ARBA00023157"/>
    </source>
</evidence>
<sequence>MGKLLRLLAFFLFVNFYSGSVSAQETGGCGADEAAERLLERHPEFRQDSDEINEWVANRSFRSATETGERIIPVVVHAMEPLGRNVTDQEIKDMIDGLNDIYADKLGVGAKFGMRFVLARRTPDGQATNGITRTDASKVSQYTTSGITNANERSVKALINWPHKDYYNVWLVSRINGESSTGGYAYFPQSVNFDIDGTVIKVASMHPADVLAHEMGHALGLYHTFAKDGTTPTKEGECPTEGKGDYVDDTDPHSYMFFNCGHKTMENPCTNKPYGKIAENMMAYFYSGTNCRSSFTAGQVARANHHLMNTARKTLLTSPALEAVNLPVADFKATNTFVVSDVAVKFMNLSKNGVDESKWTFEGGNPATSTEWNPEVKFSGAGVFKVSLTVKNSKGENTITKESYIEVIDKSAQTVADCKPVWSSPNNYGLGVLNVKLQEIDFSSGETASDASGTMPLGKNGFVDRSNLDIAKLNPGMSYTLSFVVGSYNAETTVVYIDFNDNGKFENSERIGRKQNIKGGPHNINFTVPEDAVRGKRLLMRVATGSTYDNISACNVYKGQAEDYGVYIDPVGIPFAITKQPTNKTICEGGDTEFKVEAVRGKTYQWYLDDAQISDNNNYSGAKSAKLKITGAKLSQEGEYKVIVTGPESETLESQAVRLTLNKKPTFTSHPENLSIKEGQTATFEALASGEQVEYQWYLKGSGSSSGSLMEGKTGKKLTFTAKEGDDGNRYFVKANQVGCTAKSVSSEASLDVIPALVILTQPQSASTCLNENVTLQVSAKNAVSYQWFFKDQEISDNQSYKGSKTNTLTVKSMTESLTGYYFVKIKGQDDEEIQSSVARVNVDDLPTVKKHPKSKSALSDQQVSFSAEGQGGSGTYVYKWFVIRSGSTVAHVLEGKTSSVLTFNASISDNSNEYFAEIRNAGCQAFVKTEKARLFVTPRTEFRTQPGNTNVCQGKSATISTTVANALTYQWLFNGTNITDNGTYQGTQTNNLRIKDAKPAQQGIYKLKVTGPDNQVVQSANVNLSVNGYPVITKQPEDLRIIQGETGKISVNVENSAGVNYQWYMRRTETLPLEIVSGAKNRELTVDGDPAKDGRLFQVKAIFKGCETLSDPATLSITRLLSTPQDEAITIFPNPADDVLNIKGLRFGELEILSLAGRVVLKAEFGSQDGSKPSEVGISALESGVYLVRINSKNEWKTFRLLVE</sequence>
<evidence type="ECO:0000313" key="13">
    <source>
        <dbReference type="Proteomes" id="UP001348817"/>
    </source>
</evidence>
<evidence type="ECO:0000256" key="2">
    <source>
        <dbReference type="ARBA" id="ARBA00022670"/>
    </source>
</evidence>
<keyword evidence="3" id="KW-0479">Metal-binding</keyword>
<dbReference type="Pfam" id="PF20009">
    <property type="entry name" value="GEVED"/>
    <property type="match status" value="1"/>
</dbReference>
<evidence type="ECO:0000256" key="5">
    <source>
        <dbReference type="ARBA" id="ARBA00022801"/>
    </source>
</evidence>
<reference evidence="12 13" key="1">
    <citation type="submission" date="2021-12" db="EMBL/GenBank/DDBJ databases">
        <title>Genome sequencing of bacteria with rrn-lacking chromosome and rrn-plasmid.</title>
        <authorList>
            <person name="Anda M."/>
            <person name="Iwasaki W."/>
        </authorList>
    </citation>
    <scope>NUCLEOTIDE SEQUENCE [LARGE SCALE GENOMIC DNA]</scope>
    <source>
        <strain evidence="12 13">DSM 100852</strain>
        <plasmid evidence="12 13">pFA3</plasmid>
    </source>
</reference>
<dbReference type="Gene3D" id="2.60.40.10">
    <property type="entry name" value="Immunoglobulins"/>
    <property type="match status" value="5"/>
</dbReference>
<dbReference type="PROSITE" id="PS50835">
    <property type="entry name" value="IG_LIKE"/>
    <property type="match status" value="2"/>
</dbReference>
<feature type="domain" description="Ig-like" evidence="11">
    <location>
        <begin position="665"/>
        <end position="752"/>
    </location>
</feature>
<evidence type="ECO:0000256" key="4">
    <source>
        <dbReference type="ARBA" id="ARBA00022729"/>
    </source>
</evidence>
<gene>
    <name evidence="12" type="ORF">FUAX_46850</name>
</gene>
<dbReference type="KEGG" id="fax:FUAX_46850"/>
<evidence type="ECO:0008006" key="14">
    <source>
        <dbReference type="Google" id="ProtNLM"/>
    </source>
</evidence>
<dbReference type="GO" id="GO:0008237">
    <property type="term" value="F:metallopeptidase activity"/>
    <property type="evidence" value="ECO:0007669"/>
    <property type="project" value="UniProtKB-KW"/>
</dbReference>
<dbReference type="InterPro" id="IPR022409">
    <property type="entry name" value="PKD/Chitinase_dom"/>
</dbReference>
<dbReference type="InterPro" id="IPR013098">
    <property type="entry name" value="Ig_I-set"/>
</dbReference>
<feature type="domain" description="PKD" evidence="10">
    <location>
        <begin position="358"/>
        <end position="412"/>
    </location>
</feature>
<keyword evidence="7" id="KW-0482">Metalloprotease</keyword>
<keyword evidence="8" id="KW-1015">Disulfide bond</keyword>
<evidence type="ECO:0000256" key="9">
    <source>
        <dbReference type="SAM" id="SignalP"/>
    </source>
</evidence>
<keyword evidence="6" id="KW-0862">Zinc</keyword>
<dbReference type="Gene3D" id="3.40.390.10">
    <property type="entry name" value="Collagenase (Catalytic Domain)"/>
    <property type="match status" value="1"/>
</dbReference>
<dbReference type="Pfam" id="PF18962">
    <property type="entry name" value="Por_Secre_tail"/>
    <property type="match status" value="1"/>
</dbReference>
<evidence type="ECO:0000259" key="11">
    <source>
        <dbReference type="PROSITE" id="PS50835"/>
    </source>
</evidence>
<dbReference type="InterPro" id="IPR035986">
    <property type="entry name" value="PKD_dom_sf"/>
</dbReference>
<comment type="similarity">
    <text evidence="1">Belongs to the peptidase M43B family.</text>
</comment>
<dbReference type="SUPFAM" id="SSF48726">
    <property type="entry name" value="Immunoglobulin"/>
    <property type="match status" value="4"/>
</dbReference>
<dbReference type="InterPro" id="IPR003599">
    <property type="entry name" value="Ig_sub"/>
</dbReference>
<dbReference type="GO" id="GO:0046872">
    <property type="term" value="F:metal ion binding"/>
    <property type="evidence" value="ECO:0007669"/>
    <property type="project" value="UniProtKB-KW"/>
</dbReference>
<accession>A0AAU9CPS1</accession>
<dbReference type="PROSITE" id="PS50093">
    <property type="entry name" value="PKD"/>
    <property type="match status" value="1"/>
</dbReference>
<evidence type="ECO:0000259" key="10">
    <source>
        <dbReference type="PROSITE" id="PS50093"/>
    </source>
</evidence>
<geneLocation type="plasmid" evidence="12 13">
    <name>pFA3</name>
</geneLocation>
<dbReference type="RefSeq" id="WP_338395393.1">
    <property type="nucleotide sequence ID" value="NZ_AP025317.1"/>
</dbReference>
<evidence type="ECO:0000256" key="7">
    <source>
        <dbReference type="ARBA" id="ARBA00023049"/>
    </source>
</evidence>
<evidence type="ECO:0000256" key="6">
    <source>
        <dbReference type="ARBA" id="ARBA00022833"/>
    </source>
</evidence>
<dbReference type="InterPro" id="IPR026444">
    <property type="entry name" value="Secre_tail"/>
</dbReference>
<dbReference type="Pfam" id="PF05572">
    <property type="entry name" value="Peptidase_M43"/>
    <property type="match status" value="1"/>
</dbReference>
<dbReference type="Proteomes" id="UP001348817">
    <property type="component" value="Plasmid pFA3"/>
</dbReference>
<evidence type="ECO:0000256" key="3">
    <source>
        <dbReference type="ARBA" id="ARBA00022723"/>
    </source>
</evidence>
<dbReference type="InterPro" id="IPR036179">
    <property type="entry name" value="Ig-like_dom_sf"/>
</dbReference>
<dbReference type="SMART" id="SM00089">
    <property type="entry name" value="PKD"/>
    <property type="match status" value="2"/>
</dbReference>
<proteinExistence type="inferred from homology"/>
<feature type="domain" description="Ig-like" evidence="11">
    <location>
        <begin position="933"/>
        <end position="1024"/>
    </location>
</feature>
<keyword evidence="2" id="KW-0645">Protease</keyword>
<dbReference type="InterPro" id="IPR007110">
    <property type="entry name" value="Ig-like_dom"/>
</dbReference>
<dbReference type="GO" id="GO:0006508">
    <property type="term" value="P:proteolysis"/>
    <property type="evidence" value="ECO:0007669"/>
    <property type="project" value="UniProtKB-KW"/>
</dbReference>
<dbReference type="InterPro" id="IPR024079">
    <property type="entry name" value="MetalloPept_cat_dom_sf"/>
</dbReference>
<dbReference type="AlphaFoldDB" id="A0AAU9CPS1"/>
<name>A0AAU9CPS1_9BACT</name>
<protein>
    <recommendedName>
        <fullName evidence="14">Por secretion system C-terminal sorting domain-containing protein</fullName>
    </recommendedName>
</protein>
<dbReference type="NCBIfam" id="TIGR04183">
    <property type="entry name" value="Por_Secre_tail"/>
    <property type="match status" value="1"/>
</dbReference>
<dbReference type="CDD" id="cd00146">
    <property type="entry name" value="PKD"/>
    <property type="match status" value="1"/>
</dbReference>
<keyword evidence="5" id="KW-0378">Hydrolase</keyword>
<dbReference type="EMBL" id="AP025317">
    <property type="protein sequence ID" value="BDD12253.1"/>
    <property type="molecule type" value="Genomic_DNA"/>
</dbReference>
<dbReference type="InterPro" id="IPR013783">
    <property type="entry name" value="Ig-like_fold"/>
</dbReference>
<dbReference type="Pfam" id="PF07679">
    <property type="entry name" value="I-set"/>
    <property type="match status" value="1"/>
</dbReference>
<evidence type="ECO:0000313" key="12">
    <source>
        <dbReference type="EMBL" id="BDD12253.1"/>
    </source>
</evidence>
<feature type="signal peptide" evidence="9">
    <location>
        <begin position="1"/>
        <end position="23"/>
    </location>
</feature>
<dbReference type="PANTHER" id="PTHR47466:SF1">
    <property type="entry name" value="METALLOPROTEASE MEP1 (AFU_ORTHOLOGUE AFUA_1G07730)-RELATED"/>
    <property type="match status" value="1"/>
</dbReference>
<feature type="chain" id="PRO_5043627914" description="Por secretion system C-terminal sorting domain-containing protein" evidence="9">
    <location>
        <begin position="24"/>
        <end position="1205"/>
    </location>
</feature>